<keyword evidence="2" id="KW-1185">Reference proteome</keyword>
<name>A0ACB8XI34_ARCLA</name>
<proteinExistence type="predicted"/>
<evidence type="ECO:0000313" key="2">
    <source>
        <dbReference type="Proteomes" id="UP001055879"/>
    </source>
</evidence>
<dbReference type="Proteomes" id="UP001055879">
    <property type="component" value="Linkage Group LG17"/>
</dbReference>
<comment type="caution">
    <text evidence="1">The sequence shown here is derived from an EMBL/GenBank/DDBJ whole genome shotgun (WGS) entry which is preliminary data.</text>
</comment>
<dbReference type="EMBL" id="CM042063">
    <property type="protein sequence ID" value="KAI3667324.1"/>
    <property type="molecule type" value="Genomic_DNA"/>
</dbReference>
<accession>A0ACB8XI34</accession>
<organism evidence="1 2">
    <name type="scientific">Arctium lappa</name>
    <name type="common">Greater burdock</name>
    <name type="synonym">Lappa major</name>
    <dbReference type="NCBI Taxonomy" id="4217"/>
    <lineage>
        <taxon>Eukaryota</taxon>
        <taxon>Viridiplantae</taxon>
        <taxon>Streptophyta</taxon>
        <taxon>Embryophyta</taxon>
        <taxon>Tracheophyta</taxon>
        <taxon>Spermatophyta</taxon>
        <taxon>Magnoliopsida</taxon>
        <taxon>eudicotyledons</taxon>
        <taxon>Gunneridae</taxon>
        <taxon>Pentapetalae</taxon>
        <taxon>asterids</taxon>
        <taxon>campanulids</taxon>
        <taxon>Asterales</taxon>
        <taxon>Asteraceae</taxon>
        <taxon>Carduoideae</taxon>
        <taxon>Cardueae</taxon>
        <taxon>Arctiinae</taxon>
        <taxon>Arctium</taxon>
    </lineage>
</organism>
<reference evidence="1 2" key="2">
    <citation type="journal article" date="2022" name="Mol. Ecol. Resour.">
        <title>The genomes of chicory, endive, great burdock and yacon provide insights into Asteraceae paleo-polyploidization history and plant inulin production.</title>
        <authorList>
            <person name="Fan W."/>
            <person name="Wang S."/>
            <person name="Wang H."/>
            <person name="Wang A."/>
            <person name="Jiang F."/>
            <person name="Liu H."/>
            <person name="Zhao H."/>
            <person name="Xu D."/>
            <person name="Zhang Y."/>
        </authorList>
    </citation>
    <scope>NUCLEOTIDE SEQUENCE [LARGE SCALE GENOMIC DNA]</scope>
    <source>
        <strain evidence="2">cv. Niubang</strain>
    </source>
</reference>
<protein>
    <submittedName>
        <fullName evidence="1">Uncharacterized protein</fullName>
    </submittedName>
</protein>
<reference evidence="2" key="1">
    <citation type="journal article" date="2022" name="Mol. Ecol. Resour.">
        <title>The genomes of chicory, endive, great burdock and yacon provide insights into Asteraceae palaeo-polyploidization history and plant inulin production.</title>
        <authorList>
            <person name="Fan W."/>
            <person name="Wang S."/>
            <person name="Wang H."/>
            <person name="Wang A."/>
            <person name="Jiang F."/>
            <person name="Liu H."/>
            <person name="Zhao H."/>
            <person name="Xu D."/>
            <person name="Zhang Y."/>
        </authorList>
    </citation>
    <scope>NUCLEOTIDE SEQUENCE [LARGE SCALE GENOMIC DNA]</scope>
    <source>
        <strain evidence="2">cv. Niubang</strain>
    </source>
</reference>
<gene>
    <name evidence="1" type="ORF">L6452_42377</name>
</gene>
<evidence type="ECO:0000313" key="1">
    <source>
        <dbReference type="EMBL" id="KAI3667324.1"/>
    </source>
</evidence>
<sequence length="182" mass="20472">MNEVKTLGIEFLAPTNSFHGISFSSLEVLQFHGMQVGRDCQLAVVTSDNDKFATSFSHLRETSNESCPKLNEVSIDLIPSLRVLRIEEVSKELSRILVITLNIEEHQPYVHHPQIQNFRRRTFVIYSFGNTSDAIKINVSYAPPHVNGPMPYFTTRLNIKVNSMKVSPASGLTESSGMFGRM</sequence>